<feature type="domain" description="Phospholipase/carboxylesterase/thioesterase" evidence="5">
    <location>
        <begin position="224"/>
        <end position="339"/>
    </location>
</feature>
<dbReference type="Proteomes" id="UP001597380">
    <property type="component" value="Unassembled WGS sequence"/>
</dbReference>
<dbReference type="InterPro" id="IPR050955">
    <property type="entry name" value="Plant_Biomass_Hydrol_Est"/>
</dbReference>
<evidence type="ECO:0000259" key="6">
    <source>
        <dbReference type="Pfam" id="PF16403"/>
    </source>
</evidence>
<evidence type="ECO:0000256" key="1">
    <source>
        <dbReference type="ARBA" id="ARBA00022729"/>
    </source>
</evidence>
<dbReference type="SUPFAM" id="SSF53474">
    <property type="entry name" value="alpha/beta-Hydrolases"/>
    <property type="match status" value="1"/>
</dbReference>
<reference evidence="8" key="1">
    <citation type="journal article" date="2019" name="Int. J. Syst. Evol. Microbiol.">
        <title>The Global Catalogue of Microorganisms (GCM) 10K type strain sequencing project: providing services to taxonomists for standard genome sequencing and annotation.</title>
        <authorList>
            <consortium name="The Broad Institute Genomics Platform"/>
            <consortium name="The Broad Institute Genome Sequencing Center for Infectious Disease"/>
            <person name="Wu L."/>
            <person name="Ma J."/>
        </authorList>
    </citation>
    <scope>NUCLEOTIDE SEQUENCE [LARGE SCALE GENOMIC DNA]</scope>
    <source>
        <strain evidence="8">CGMCC 1.10992</strain>
    </source>
</reference>
<evidence type="ECO:0000313" key="7">
    <source>
        <dbReference type="EMBL" id="MFD2095095.1"/>
    </source>
</evidence>
<evidence type="ECO:0000256" key="2">
    <source>
        <dbReference type="ARBA" id="ARBA00022801"/>
    </source>
</evidence>
<evidence type="ECO:0000313" key="8">
    <source>
        <dbReference type="Proteomes" id="UP001597380"/>
    </source>
</evidence>
<dbReference type="PROSITE" id="PS51257">
    <property type="entry name" value="PROKAR_LIPOPROTEIN"/>
    <property type="match status" value="1"/>
</dbReference>
<evidence type="ECO:0000256" key="3">
    <source>
        <dbReference type="SAM" id="MobiDB-lite"/>
    </source>
</evidence>
<dbReference type="Pfam" id="PF02230">
    <property type="entry name" value="Abhydrolase_2"/>
    <property type="match status" value="1"/>
</dbReference>
<evidence type="ECO:0000256" key="4">
    <source>
        <dbReference type="SAM" id="SignalP"/>
    </source>
</evidence>
<accession>A0ABW4XK25</accession>
<dbReference type="InterPro" id="IPR029058">
    <property type="entry name" value="AB_hydrolase_fold"/>
</dbReference>
<feature type="chain" id="PRO_5045811943" evidence="4">
    <location>
        <begin position="32"/>
        <end position="375"/>
    </location>
</feature>
<feature type="region of interest" description="Disordered" evidence="3">
    <location>
        <begin position="32"/>
        <end position="53"/>
    </location>
</feature>
<dbReference type="Gene3D" id="2.60.40.10">
    <property type="entry name" value="Immunoglobulins"/>
    <property type="match status" value="1"/>
</dbReference>
<evidence type="ECO:0000259" key="5">
    <source>
        <dbReference type="Pfam" id="PF02230"/>
    </source>
</evidence>
<organism evidence="7 8">
    <name type="scientific">Corallincola platygyrae</name>
    <dbReference type="NCBI Taxonomy" id="1193278"/>
    <lineage>
        <taxon>Bacteria</taxon>
        <taxon>Pseudomonadati</taxon>
        <taxon>Pseudomonadota</taxon>
        <taxon>Gammaproteobacteria</taxon>
        <taxon>Alteromonadales</taxon>
        <taxon>Psychromonadaceae</taxon>
        <taxon>Corallincola</taxon>
    </lineage>
</organism>
<dbReference type="InterPro" id="IPR032179">
    <property type="entry name" value="Cry22Aa_Ig-like"/>
</dbReference>
<dbReference type="InterPro" id="IPR003140">
    <property type="entry name" value="PLipase/COase/thioEstase"/>
</dbReference>
<dbReference type="PANTHER" id="PTHR43037">
    <property type="entry name" value="UNNAMED PRODUCT-RELATED"/>
    <property type="match status" value="1"/>
</dbReference>
<name>A0ABW4XK25_9GAMM</name>
<protein>
    <submittedName>
        <fullName evidence="7">Immunoglobulin-like domain-containing protein</fullName>
    </submittedName>
</protein>
<dbReference type="EMBL" id="JBHUHT010000007">
    <property type="protein sequence ID" value="MFD2095095.1"/>
    <property type="molecule type" value="Genomic_DNA"/>
</dbReference>
<feature type="signal peptide" evidence="4">
    <location>
        <begin position="1"/>
        <end position="31"/>
    </location>
</feature>
<dbReference type="PANTHER" id="PTHR43037:SF5">
    <property type="entry name" value="FERULOYL ESTERASE"/>
    <property type="match status" value="1"/>
</dbReference>
<keyword evidence="2" id="KW-0378">Hydrolase</keyword>
<keyword evidence="1 4" id="KW-0732">Signal</keyword>
<comment type="caution">
    <text evidence="7">The sequence shown here is derived from an EMBL/GenBank/DDBJ whole genome shotgun (WGS) entry which is preliminary data.</text>
</comment>
<proteinExistence type="predicted"/>
<dbReference type="Pfam" id="PF16403">
    <property type="entry name" value="Bact_surface_Ig-like"/>
    <property type="match status" value="1"/>
</dbReference>
<dbReference type="RefSeq" id="WP_345337837.1">
    <property type="nucleotide sequence ID" value="NZ_BAABLI010000004.1"/>
</dbReference>
<feature type="domain" description="Pesticidal crystal protein Cry22Aa Ig-like" evidence="6">
    <location>
        <begin position="57"/>
        <end position="128"/>
    </location>
</feature>
<sequence>MLTIRATASYLSTRKLTSYLLLMSAVLTACSDSDSDDDLPTPPEPAPETEADAPTLSLIGEKAVQVSLGEMYIEQGAFADDTEDGDISEQIVIRHQLDTSTPGDYLVRYSVTDSDQNSATEIARLVRVVDEQPIQQSLRPRGTTASPLGYVEQLPNDYAQNGEQPFALLIFNHGGGSNENFAGSNGLRFVTDAGGPPQLGKGGDWDSDLPLIVLSPQRRNSGNINTPTLKRFVEYAKATYKVDPDKIYMSGWSQGGWTSLQFAVDYPGELAAVASMAGGFYRGIPTDVCNLANTPIWVFHGNADSVVNVSNSQNTVAAINACNPQVRPLMTIYSGQGHFVHHPTFSLAFLNQGVAEYDIYDRSIYEWLLEQSLTE</sequence>
<dbReference type="InterPro" id="IPR013783">
    <property type="entry name" value="Ig-like_fold"/>
</dbReference>
<keyword evidence="8" id="KW-1185">Reference proteome</keyword>
<dbReference type="Gene3D" id="3.40.50.1820">
    <property type="entry name" value="alpha/beta hydrolase"/>
    <property type="match status" value="1"/>
</dbReference>
<gene>
    <name evidence="7" type="ORF">ACFSJ3_03800</name>
</gene>